<proteinExistence type="predicted"/>
<dbReference type="GeneID" id="63808815"/>
<dbReference type="InterPro" id="IPR036047">
    <property type="entry name" value="F-box-like_dom_sf"/>
</dbReference>
<organism evidence="2 3">
    <name type="scientific">Linderina pennispora</name>
    <dbReference type="NCBI Taxonomy" id="61395"/>
    <lineage>
        <taxon>Eukaryota</taxon>
        <taxon>Fungi</taxon>
        <taxon>Fungi incertae sedis</taxon>
        <taxon>Zoopagomycota</taxon>
        <taxon>Kickxellomycotina</taxon>
        <taxon>Kickxellomycetes</taxon>
        <taxon>Kickxellales</taxon>
        <taxon>Kickxellaceae</taxon>
        <taxon>Linderina</taxon>
    </lineage>
</organism>
<accession>A0A1Y1WHP4</accession>
<dbReference type="Gene3D" id="1.20.1280.50">
    <property type="match status" value="1"/>
</dbReference>
<evidence type="ECO:0000313" key="2">
    <source>
        <dbReference type="EMBL" id="ORX72972.1"/>
    </source>
</evidence>
<name>A0A1Y1WHP4_9FUNG</name>
<dbReference type="AlphaFoldDB" id="A0A1Y1WHP4"/>
<gene>
    <name evidence="2" type="ORF">DL89DRAFT_85741</name>
</gene>
<dbReference type="RefSeq" id="XP_040746312.1">
    <property type="nucleotide sequence ID" value="XM_040892167.1"/>
</dbReference>
<protein>
    <recommendedName>
        <fullName evidence="1">F-box domain-containing protein</fullName>
    </recommendedName>
</protein>
<dbReference type="Pfam" id="PF00646">
    <property type="entry name" value="F-box"/>
    <property type="match status" value="1"/>
</dbReference>
<feature type="domain" description="F-box" evidence="1">
    <location>
        <begin position="311"/>
        <end position="354"/>
    </location>
</feature>
<evidence type="ECO:0000313" key="3">
    <source>
        <dbReference type="Proteomes" id="UP000193922"/>
    </source>
</evidence>
<dbReference type="OrthoDB" id="3226064at2759"/>
<comment type="caution">
    <text evidence="2">The sequence shown here is derived from an EMBL/GenBank/DDBJ whole genome shotgun (WGS) entry which is preliminary data.</text>
</comment>
<dbReference type="PROSITE" id="PS50181">
    <property type="entry name" value="FBOX"/>
    <property type="match status" value="1"/>
</dbReference>
<keyword evidence="3" id="KW-1185">Reference proteome</keyword>
<reference evidence="2 3" key="1">
    <citation type="submission" date="2016-07" db="EMBL/GenBank/DDBJ databases">
        <title>Pervasive Adenine N6-methylation of Active Genes in Fungi.</title>
        <authorList>
            <consortium name="DOE Joint Genome Institute"/>
            <person name="Mondo S.J."/>
            <person name="Dannebaum R.O."/>
            <person name="Kuo R.C."/>
            <person name="Labutti K."/>
            <person name="Haridas S."/>
            <person name="Kuo A."/>
            <person name="Salamov A."/>
            <person name="Ahrendt S.R."/>
            <person name="Lipzen A."/>
            <person name="Sullivan W."/>
            <person name="Andreopoulos W.B."/>
            <person name="Clum A."/>
            <person name="Lindquist E."/>
            <person name="Daum C."/>
            <person name="Ramamoorthy G.K."/>
            <person name="Gryganskyi A."/>
            <person name="Culley D."/>
            <person name="Magnuson J.K."/>
            <person name="James T.Y."/>
            <person name="O'Malley M.A."/>
            <person name="Stajich J.E."/>
            <person name="Spatafora J.W."/>
            <person name="Visel A."/>
            <person name="Grigoriev I.V."/>
        </authorList>
    </citation>
    <scope>NUCLEOTIDE SEQUENCE [LARGE SCALE GENOMIC DNA]</scope>
    <source>
        <strain evidence="2 3">ATCC 12442</strain>
    </source>
</reference>
<sequence length="431" mass="49236">MHFIAICAYEHAILLFSCQPLGRLLRDLQSPLFVAVQTAAEPFLFAAFPTPKLFSHFYPLLPSIVPCQNPWEKMAMVPETAHCWICGVFVEGIGDLYSSVELKTWKEKMPEGCDPAKCEHDVSIFRICASEMYTEQIRFLNVYSGVSPRNHGCYTDGPGGLVFIDDDPVFAEHELSIMCASEMTEEYNKPLAMSVGEAANEVTDILVVVVHDMCLEMLTAELDRQRIPWTYRGIFANACDSGRHVMDLDVDVPGLKRSETDKVKEILLNDEEYNVSDLWIISSPKYAPAPVYLQPHENPREVFKTVDSQEKSQLLSLPPEMLELVMSYLDEESLISMGLSCKKVANMPGFWRWIFLATFKIASAKGWIDWHQYYRRALRFRLNFMSRARITGVVRHNIAQYDSWSRQLSTEALEFADGFLVHYGKTIEDYC</sequence>
<dbReference type="Proteomes" id="UP000193922">
    <property type="component" value="Unassembled WGS sequence"/>
</dbReference>
<dbReference type="SUPFAM" id="SSF81383">
    <property type="entry name" value="F-box domain"/>
    <property type="match status" value="1"/>
</dbReference>
<evidence type="ECO:0000259" key="1">
    <source>
        <dbReference type="PROSITE" id="PS50181"/>
    </source>
</evidence>
<dbReference type="EMBL" id="MCFD01000002">
    <property type="protein sequence ID" value="ORX72972.1"/>
    <property type="molecule type" value="Genomic_DNA"/>
</dbReference>
<dbReference type="InterPro" id="IPR001810">
    <property type="entry name" value="F-box_dom"/>
</dbReference>